<keyword evidence="6 8" id="KW-0175">Coiled coil</keyword>
<dbReference type="Proteomes" id="UP001153069">
    <property type="component" value="Unassembled WGS sequence"/>
</dbReference>
<evidence type="ECO:0000259" key="10">
    <source>
        <dbReference type="PROSITE" id="PS51312"/>
    </source>
</evidence>
<dbReference type="PANTHER" id="PTHR23306">
    <property type="entry name" value="TUMOR SUSCEPTIBILITY GENE 101 PROTEIN-RELATED"/>
    <property type="match status" value="1"/>
</dbReference>
<dbReference type="GO" id="GO:0015031">
    <property type="term" value="P:protein transport"/>
    <property type="evidence" value="ECO:0007669"/>
    <property type="project" value="UniProtKB-UniRule"/>
</dbReference>
<dbReference type="GO" id="GO:0043130">
    <property type="term" value="F:ubiquitin binding"/>
    <property type="evidence" value="ECO:0007669"/>
    <property type="project" value="TreeGrafter"/>
</dbReference>
<feature type="domain" description="UEV" evidence="11">
    <location>
        <begin position="5"/>
        <end position="151"/>
    </location>
</feature>
<feature type="region of interest" description="Disordered" evidence="9">
    <location>
        <begin position="150"/>
        <end position="206"/>
    </location>
</feature>
<feature type="compositionally biased region" description="Pro residues" evidence="9">
    <location>
        <begin position="154"/>
        <end position="164"/>
    </location>
</feature>
<dbReference type="EMBL" id="CAICTM010001208">
    <property type="protein sequence ID" value="CAB9521585.1"/>
    <property type="molecule type" value="Genomic_DNA"/>
</dbReference>
<dbReference type="PROSITE" id="PS51312">
    <property type="entry name" value="SB"/>
    <property type="match status" value="1"/>
</dbReference>
<name>A0A9N8EN69_9STRA</name>
<evidence type="ECO:0000256" key="7">
    <source>
        <dbReference type="PROSITE-ProRule" id="PRU00644"/>
    </source>
</evidence>
<dbReference type="InterPro" id="IPR008883">
    <property type="entry name" value="UEV_N"/>
</dbReference>
<feature type="compositionally biased region" description="Low complexity" evidence="9">
    <location>
        <begin position="179"/>
        <end position="195"/>
    </location>
</feature>
<proteinExistence type="inferred from homology"/>
<dbReference type="Gene3D" id="3.10.110.10">
    <property type="entry name" value="Ubiquitin Conjugating Enzyme"/>
    <property type="match status" value="1"/>
</dbReference>
<gene>
    <name evidence="12" type="ORF">SEMRO_1210_G252760.1</name>
</gene>
<protein>
    <submittedName>
        <fullName evidence="12">Tumor susceptibility gene 101 protein</fullName>
    </submittedName>
</protein>
<evidence type="ECO:0000256" key="5">
    <source>
        <dbReference type="ARBA" id="ARBA00022927"/>
    </source>
</evidence>
<keyword evidence="13" id="KW-1185">Reference proteome</keyword>
<dbReference type="CDD" id="cd11685">
    <property type="entry name" value="UEV_TSG101-like"/>
    <property type="match status" value="1"/>
</dbReference>
<dbReference type="Gene3D" id="6.10.140.820">
    <property type="match status" value="1"/>
</dbReference>
<accession>A0A9N8EN69</accession>
<keyword evidence="3 7" id="KW-0813">Transport</keyword>
<dbReference type="InterPro" id="IPR016135">
    <property type="entry name" value="UBQ-conjugating_enzyme/RWD"/>
</dbReference>
<dbReference type="GO" id="GO:0008333">
    <property type="term" value="P:endosome to lysosome transport"/>
    <property type="evidence" value="ECO:0007669"/>
    <property type="project" value="TreeGrafter"/>
</dbReference>
<evidence type="ECO:0000313" key="12">
    <source>
        <dbReference type="EMBL" id="CAB9521585.1"/>
    </source>
</evidence>
<feature type="domain" description="SB" evidence="10">
    <location>
        <begin position="341"/>
        <end position="409"/>
    </location>
</feature>
<dbReference type="AlphaFoldDB" id="A0A9N8EN69"/>
<dbReference type="Pfam" id="PF05743">
    <property type="entry name" value="UEV"/>
    <property type="match status" value="1"/>
</dbReference>
<dbReference type="Pfam" id="PF09454">
    <property type="entry name" value="Vps23_core"/>
    <property type="match status" value="1"/>
</dbReference>
<sequence length="415" mass="47187">MVSDPRVTRSLTRLGGLYRDPSRVDRDASTLLKSSVGNHLTPGIAPLVENNGEVAHCLVLQGTIAMHFRGNTYQLLVDLYLPPGYPHRPPVAYVRLTENMYLKENHMHVGSDGKVYLPYLHEWTMRTHNLVELVVAMSSVFSADPPVFTRAPSATPPPPPPATILPPVVVNDPPPPMPSHLLSSSNTSQQQQQAEAEARLAREAEEANRVMEAARKAEREEQERDQQMAAQKRWELQKKQQVKEQVLQKVLKHLQEVSMETKVQAQNYQRDQQRLNIAEEKLEKQLQLFQQAKNTLEEKSTIVEEKTVEIQEWLEMAAQAEQQNGTAQKEKSIDEVVQPVLKIHQQMLDLSAENASLTDALYFLDRCLYLGNLDCETHLKHVRQLAKRQFLARAHLMKVNQHLIRHPELGSTASF</sequence>
<keyword evidence="5 7" id="KW-0653">Protein transport</keyword>
<feature type="compositionally biased region" description="Basic and acidic residues" evidence="9">
    <location>
        <begin position="196"/>
        <end position="206"/>
    </location>
</feature>
<dbReference type="PROSITE" id="PS51322">
    <property type="entry name" value="UEV"/>
    <property type="match status" value="1"/>
</dbReference>
<comment type="subcellular location">
    <subcellularLocation>
        <location evidence="1">Endosome</location>
    </subcellularLocation>
</comment>
<dbReference type="InterPro" id="IPR037202">
    <property type="entry name" value="ESCRT_assembly_dom"/>
</dbReference>
<comment type="similarity">
    <text evidence="2">Belongs to the ubiquitin-conjugating enzyme family. UEV subfamily.</text>
</comment>
<dbReference type="PANTHER" id="PTHR23306:SF3">
    <property type="entry name" value="TUMOR SUPPRESSOR PROTEIN 101"/>
    <property type="match status" value="1"/>
</dbReference>
<evidence type="ECO:0000256" key="3">
    <source>
        <dbReference type="ARBA" id="ARBA00022448"/>
    </source>
</evidence>
<dbReference type="SUPFAM" id="SSF54495">
    <property type="entry name" value="UBC-like"/>
    <property type="match status" value="1"/>
</dbReference>
<dbReference type="SUPFAM" id="SSF140111">
    <property type="entry name" value="Endosomal sorting complex assembly domain"/>
    <property type="match status" value="1"/>
</dbReference>
<dbReference type="InterPro" id="IPR017916">
    <property type="entry name" value="SB_dom"/>
</dbReference>
<keyword evidence="4" id="KW-0967">Endosome</keyword>
<dbReference type="InterPro" id="IPR052070">
    <property type="entry name" value="ESCRT-I_UEV_domain"/>
</dbReference>
<evidence type="ECO:0000256" key="6">
    <source>
        <dbReference type="ARBA" id="ARBA00023054"/>
    </source>
</evidence>
<feature type="coiled-coil region" evidence="8">
    <location>
        <begin position="265"/>
        <end position="330"/>
    </location>
</feature>
<evidence type="ECO:0000256" key="1">
    <source>
        <dbReference type="ARBA" id="ARBA00004177"/>
    </source>
</evidence>
<organism evidence="12 13">
    <name type="scientific">Seminavis robusta</name>
    <dbReference type="NCBI Taxonomy" id="568900"/>
    <lineage>
        <taxon>Eukaryota</taxon>
        <taxon>Sar</taxon>
        <taxon>Stramenopiles</taxon>
        <taxon>Ochrophyta</taxon>
        <taxon>Bacillariophyta</taxon>
        <taxon>Bacillariophyceae</taxon>
        <taxon>Bacillariophycidae</taxon>
        <taxon>Naviculales</taxon>
        <taxon>Naviculaceae</taxon>
        <taxon>Seminavis</taxon>
    </lineage>
</organism>
<evidence type="ECO:0000313" key="13">
    <source>
        <dbReference type="Proteomes" id="UP001153069"/>
    </source>
</evidence>
<dbReference type="OrthoDB" id="306304at2759"/>
<comment type="caution">
    <text evidence="12">The sequence shown here is derived from an EMBL/GenBank/DDBJ whole genome shotgun (WGS) entry which is preliminary data.</text>
</comment>
<dbReference type="GO" id="GO:0000813">
    <property type="term" value="C:ESCRT I complex"/>
    <property type="evidence" value="ECO:0007669"/>
    <property type="project" value="TreeGrafter"/>
</dbReference>
<evidence type="ECO:0000259" key="11">
    <source>
        <dbReference type="PROSITE" id="PS51322"/>
    </source>
</evidence>
<reference evidence="12" key="1">
    <citation type="submission" date="2020-06" db="EMBL/GenBank/DDBJ databases">
        <authorList>
            <consortium name="Plant Systems Biology data submission"/>
        </authorList>
    </citation>
    <scope>NUCLEOTIDE SEQUENCE</scope>
    <source>
        <strain evidence="12">D6</strain>
    </source>
</reference>
<evidence type="ECO:0000256" key="4">
    <source>
        <dbReference type="ARBA" id="ARBA00022753"/>
    </source>
</evidence>
<evidence type="ECO:0000256" key="2">
    <source>
        <dbReference type="ARBA" id="ARBA00009594"/>
    </source>
</evidence>
<evidence type="ECO:0000256" key="9">
    <source>
        <dbReference type="SAM" id="MobiDB-lite"/>
    </source>
</evidence>
<evidence type="ECO:0000256" key="8">
    <source>
        <dbReference type="SAM" id="Coils"/>
    </source>
</evidence>